<protein>
    <submittedName>
        <fullName evidence="1">Class I SAM-dependent methyltransferase</fullName>
    </submittedName>
</protein>
<dbReference type="EMBL" id="SHNN01000002">
    <property type="protein sequence ID" value="MCX2981305.1"/>
    <property type="molecule type" value="Genomic_DNA"/>
</dbReference>
<dbReference type="InterPro" id="IPR029063">
    <property type="entry name" value="SAM-dependent_MTases_sf"/>
</dbReference>
<dbReference type="GO" id="GO:0032259">
    <property type="term" value="P:methylation"/>
    <property type="evidence" value="ECO:0007669"/>
    <property type="project" value="UniProtKB-KW"/>
</dbReference>
<reference evidence="1" key="1">
    <citation type="submission" date="2019-02" db="EMBL/GenBank/DDBJ databases">
        <authorList>
            <person name="Li S.-H."/>
        </authorList>
    </citation>
    <scope>NUCLEOTIDE SEQUENCE</scope>
    <source>
        <strain evidence="1">IMCC14734</strain>
    </source>
</reference>
<dbReference type="Pfam" id="PF13489">
    <property type="entry name" value="Methyltransf_23"/>
    <property type="match status" value="1"/>
</dbReference>
<dbReference type="PANTHER" id="PTHR43861">
    <property type="entry name" value="TRANS-ACONITATE 2-METHYLTRANSFERASE-RELATED"/>
    <property type="match status" value="1"/>
</dbReference>
<dbReference type="SUPFAM" id="SSF53335">
    <property type="entry name" value="S-adenosyl-L-methionine-dependent methyltransferases"/>
    <property type="match status" value="1"/>
</dbReference>
<dbReference type="Gene3D" id="3.40.50.150">
    <property type="entry name" value="Vaccinia Virus protein VP39"/>
    <property type="match status" value="1"/>
</dbReference>
<dbReference type="GO" id="GO:0008168">
    <property type="term" value="F:methyltransferase activity"/>
    <property type="evidence" value="ECO:0007669"/>
    <property type="project" value="UniProtKB-KW"/>
</dbReference>
<gene>
    <name evidence="1" type="ORF">EYC98_10560</name>
</gene>
<proteinExistence type="predicted"/>
<sequence>MHRLKLKWKSVSVAVISRSHTQRYIVSTSFNSSYISPRTDLLEQIRGDGLSVLDVGCATGSNGKYLLDKGIAQEVVGFEFDPEMAAIANQFYAQVHIGDLDVIDVDQLLGDRQFDYIILGDVLEHLKSPWKLLSTFVNRLSENGRIIISLPNIQHIDMFIHVYIKGVWPYNDRGIFDRTHLRFFTLKTMLQLIEGAGLDVVRTERQFRRRDYKGSSFNRSPFEWLLMHVFKNLYTFQFVFVCTHNGKSQP</sequence>
<dbReference type="Proteomes" id="UP001143362">
    <property type="component" value="Unassembled WGS sequence"/>
</dbReference>
<evidence type="ECO:0000313" key="2">
    <source>
        <dbReference type="Proteomes" id="UP001143362"/>
    </source>
</evidence>
<evidence type="ECO:0000313" key="1">
    <source>
        <dbReference type="EMBL" id="MCX2981305.1"/>
    </source>
</evidence>
<organism evidence="1 2">
    <name type="scientific">Candidatus Litorirhabdus singularis</name>
    <dbReference type="NCBI Taxonomy" id="2518993"/>
    <lineage>
        <taxon>Bacteria</taxon>
        <taxon>Pseudomonadati</taxon>
        <taxon>Pseudomonadota</taxon>
        <taxon>Gammaproteobacteria</taxon>
        <taxon>Cellvibrionales</taxon>
        <taxon>Halieaceae</taxon>
        <taxon>Candidatus Litorirhabdus</taxon>
    </lineage>
</organism>
<accession>A0ABT3THP2</accession>
<keyword evidence="2" id="KW-1185">Reference proteome</keyword>
<comment type="caution">
    <text evidence="1">The sequence shown here is derived from an EMBL/GenBank/DDBJ whole genome shotgun (WGS) entry which is preliminary data.</text>
</comment>
<dbReference type="CDD" id="cd02440">
    <property type="entry name" value="AdoMet_MTases"/>
    <property type="match status" value="1"/>
</dbReference>
<name>A0ABT3THP2_9GAMM</name>
<keyword evidence="1" id="KW-0489">Methyltransferase</keyword>
<keyword evidence="1" id="KW-0808">Transferase</keyword>